<dbReference type="OrthoDB" id="982229at2"/>
<organism evidence="1 2">
    <name type="scientific">Nitritalea halalkaliphila LW7</name>
    <dbReference type="NCBI Taxonomy" id="1189621"/>
    <lineage>
        <taxon>Bacteria</taxon>
        <taxon>Pseudomonadati</taxon>
        <taxon>Bacteroidota</taxon>
        <taxon>Cytophagia</taxon>
        <taxon>Cytophagales</taxon>
        <taxon>Cyclobacteriaceae</taxon>
        <taxon>Nitritalea</taxon>
    </lineage>
</organism>
<evidence type="ECO:0000313" key="1">
    <source>
        <dbReference type="EMBL" id="EIM78046.1"/>
    </source>
</evidence>
<comment type="caution">
    <text evidence="1">The sequence shown here is derived from an EMBL/GenBank/DDBJ whole genome shotgun (WGS) entry which is preliminary data.</text>
</comment>
<keyword evidence="2" id="KW-1185">Reference proteome</keyword>
<dbReference type="STRING" id="1189621.A3SI_04447"/>
<dbReference type="EMBL" id="AJYA01000009">
    <property type="protein sequence ID" value="EIM78046.1"/>
    <property type="molecule type" value="Genomic_DNA"/>
</dbReference>
<dbReference type="PROSITE" id="PS51257">
    <property type="entry name" value="PROKAR_LIPOPROTEIN"/>
    <property type="match status" value="1"/>
</dbReference>
<protein>
    <submittedName>
        <fullName evidence="1">Cytochrome C</fullName>
    </submittedName>
</protein>
<reference evidence="1 2" key="1">
    <citation type="submission" date="2012-05" db="EMBL/GenBank/DDBJ databases">
        <title>Genome sequence of Nitritalea halalkaliphila LW7.</title>
        <authorList>
            <person name="Jangir P.K."/>
            <person name="Singh A."/>
            <person name="Shivaji S."/>
            <person name="Sharma R."/>
        </authorList>
    </citation>
    <scope>NUCLEOTIDE SEQUENCE [LARGE SCALE GENOMIC DNA]</scope>
    <source>
        <strain evidence="1 2">LW7</strain>
    </source>
</reference>
<name>I5C894_9BACT</name>
<dbReference type="Proteomes" id="UP000005551">
    <property type="component" value="Unassembled WGS sequence"/>
</dbReference>
<dbReference type="AlphaFoldDB" id="I5C894"/>
<sequence>MVSSLKRLSRKPAAGILYGLVLWAAFVACAAEQQKEVLDVPVKEEIEPSTIRYPNESAPLAWAMRGLFEDFEEVRDALREGQRHLIDIEQHITWMEAQPTDPKVKTAAFEQYAQLYINQINRFNEETDATLLEGHYKAILETCLACHATYCPGPMKRIRLLELDA</sequence>
<accession>I5C894</accession>
<evidence type="ECO:0000313" key="2">
    <source>
        <dbReference type="Proteomes" id="UP000005551"/>
    </source>
</evidence>
<dbReference type="RefSeq" id="WP_009053689.1">
    <property type="nucleotide sequence ID" value="NZ_AJYA01000009.1"/>
</dbReference>
<proteinExistence type="predicted"/>
<gene>
    <name evidence="1" type="ORF">A3SI_04447</name>
</gene>